<sequence>MGGAAEIQIEDLRRRWPDVRTQELPSGAILVTIGSISLLPGWSRAATSIRFPVPTGYPFAAPDCFWADNDLMLESGRMPCNAGNNNIIPETAEPGLEWPSMESQPRHALKLDEHHRRSPKATAMSGLRFAWPAYRRASADLLASAPLESCGVAYSVHDPHTDAWLVDDVESVADSAYEHRDEVSATLRPAFIVEVANRARALGRSVVLVHTHPFEQSHPRFSAVDDLGEVALAGYLRRRAPKGEHLALVLSQAGCRARRIGTAQEVPVWQIGERLVLLSSDKSTESSDVRYDRQVRAMLPSVGPEPNHKDVLQAR</sequence>
<dbReference type="Proteomes" id="UP000199184">
    <property type="component" value="Unassembled WGS sequence"/>
</dbReference>
<reference evidence="2" key="1">
    <citation type="submission" date="2016-08" db="EMBL/GenBank/DDBJ databases">
        <authorList>
            <person name="Varghese N."/>
            <person name="Submissions Spin"/>
        </authorList>
    </citation>
    <scope>NUCLEOTIDE SEQUENCE [LARGE SCALE GENOMIC DNA]</scope>
    <source>
        <strain evidence="2">ERR11</strain>
    </source>
</reference>
<protein>
    <submittedName>
        <fullName evidence="1">Uncharacterized protein</fullName>
    </submittedName>
</protein>
<gene>
    <name evidence="1" type="ORF">GA0061098_104612</name>
</gene>
<name>A0A1C3XTQ9_9BRAD</name>
<dbReference type="AlphaFoldDB" id="A0A1C3XTQ9"/>
<proteinExistence type="predicted"/>
<dbReference type="EMBL" id="FMAI01000046">
    <property type="protein sequence ID" value="SCB55595.1"/>
    <property type="molecule type" value="Genomic_DNA"/>
</dbReference>
<keyword evidence="2" id="KW-1185">Reference proteome</keyword>
<organism evidence="1 2">
    <name type="scientific">Bradyrhizobium shewense</name>
    <dbReference type="NCBI Taxonomy" id="1761772"/>
    <lineage>
        <taxon>Bacteria</taxon>
        <taxon>Pseudomonadati</taxon>
        <taxon>Pseudomonadota</taxon>
        <taxon>Alphaproteobacteria</taxon>
        <taxon>Hyphomicrobiales</taxon>
        <taxon>Nitrobacteraceae</taxon>
        <taxon>Bradyrhizobium</taxon>
    </lineage>
</organism>
<evidence type="ECO:0000313" key="2">
    <source>
        <dbReference type="Proteomes" id="UP000199184"/>
    </source>
</evidence>
<evidence type="ECO:0000313" key="1">
    <source>
        <dbReference type="EMBL" id="SCB55595.1"/>
    </source>
</evidence>
<dbReference type="RefSeq" id="WP_091967233.1">
    <property type="nucleotide sequence ID" value="NZ_FMAI01000046.1"/>
</dbReference>
<accession>A0A1C3XTQ9</accession>